<dbReference type="GO" id="GO:0016301">
    <property type="term" value="F:kinase activity"/>
    <property type="evidence" value="ECO:0007669"/>
    <property type="project" value="UniProtKB-UniRule"/>
</dbReference>
<organism evidence="2 3">
    <name type="scientific">Oenococcus sicerae</name>
    <dbReference type="NCBI Taxonomy" id="2203724"/>
    <lineage>
        <taxon>Bacteria</taxon>
        <taxon>Bacillati</taxon>
        <taxon>Bacillota</taxon>
        <taxon>Bacilli</taxon>
        <taxon>Lactobacillales</taxon>
        <taxon>Lactobacillaceae</taxon>
        <taxon>Oenococcus</taxon>
    </lineage>
</organism>
<dbReference type="Proteomes" id="UP001167919">
    <property type="component" value="Unassembled WGS sequence"/>
</dbReference>
<comment type="similarity">
    <text evidence="1">Belongs to the fructosamine kinase family.</text>
</comment>
<dbReference type="Gene3D" id="3.90.1200.10">
    <property type="match status" value="1"/>
</dbReference>
<dbReference type="InterPro" id="IPR011009">
    <property type="entry name" value="Kinase-like_dom_sf"/>
</dbReference>
<reference evidence="2" key="1">
    <citation type="submission" date="2019-01" db="EMBL/GenBank/DDBJ databases">
        <title>Oenococcus sicerae UCMA17102.</title>
        <authorList>
            <person name="Cousin F.J."/>
            <person name="Le Guellec R."/>
            <person name="Cretenet M."/>
        </authorList>
    </citation>
    <scope>NUCLEOTIDE SEQUENCE</scope>
    <source>
        <strain evidence="2">UCMA17102</strain>
    </source>
</reference>
<dbReference type="PIRSF" id="PIRSF006221">
    <property type="entry name" value="Ketosamine-3-kinase"/>
    <property type="match status" value="1"/>
</dbReference>
<protein>
    <submittedName>
        <fullName evidence="2">Fructosamine kinase family protein</fullName>
    </submittedName>
</protein>
<dbReference type="InterPro" id="IPR016477">
    <property type="entry name" value="Fructo-/Ketosamine-3-kinase"/>
</dbReference>
<sequence length="291" mass="33155">MFSLNENFLQHIDLPTDSKITRYHRVGGGDINQAYSLETETGEHYFLKVQPNSVAAFFQHEADGLKLLAQAVRVPRVLGMGQVKKDQWLLLESLNAVNDGDQYALGRALAKVHAITSPNQEFGFDRDFTAGKTAKINHWQKDWYNFFVEQRLAVLRGLLLQEGKWVVSDRDYEQAVNKFKLLLTDHVSQPSLLHGDFWSGNFMFDADSGEPIFIDPDVYYGDAEFDLGITTVFGGFNRDFYAGYQSLRPFDAGIDQRLMFYQLYYLMVHAHLFAGSYIQAYAGKLAQIIGH</sequence>
<dbReference type="PANTHER" id="PTHR12149:SF8">
    <property type="entry name" value="PROTEIN-RIBULOSAMINE 3-KINASE"/>
    <property type="match status" value="1"/>
</dbReference>
<dbReference type="AlphaFoldDB" id="A0AAJ1RD97"/>
<evidence type="ECO:0000256" key="1">
    <source>
        <dbReference type="PIRNR" id="PIRNR006221"/>
    </source>
</evidence>
<dbReference type="Gene3D" id="3.30.200.20">
    <property type="entry name" value="Phosphorylase Kinase, domain 1"/>
    <property type="match status" value="1"/>
</dbReference>
<dbReference type="PANTHER" id="PTHR12149">
    <property type="entry name" value="FRUCTOSAMINE 3 KINASE-RELATED PROTEIN"/>
    <property type="match status" value="1"/>
</dbReference>
<accession>A0AAJ1RD97</accession>
<name>A0AAJ1RD97_9LACO</name>
<gene>
    <name evidence="2" type="ORF">EVC35_06370</name>
</gene>
<evidence type="ECO:0000313" key="3">
    <source>
        <dbReference type="Proteomes" id="UP001167919"/>
    </source>
</evidence>
<dbReference type="EMBL" id="SDWY01000003">
    <property type="protein sequence ID" value="MDN6900627.1"/>
    <property type="molecule type" value="Genomic_DNA"/>
</dbReference>
<dbReference type="Pfam" id="PF03881">
    <property type="entry name" value="Fructosamin_kin"/>
    <property type="match status" value="1"/>
</dbReference>
<proteinExistence type="inferred from homology"/>
<dbReference type="RefSeq" id="WP_301711282.1">
    <property type="nucleotide sequence ID" value="NZ_SDWY01000003.1"/>
</dbReference>
<evidence type="ECO:0000313" key="2">
    <source>
        <dbReference type="EMBL" id="MDN6900627.1"/>
    </source>
</evidence>
<dbReference type="SUPFAM" id="SSF56112">
    <property type="entry name" value="Protein kinase-like (PK-like)"/>
    <property type="match status" value="1"/>
</dbReference>
<keyword evidence="1 2" id="KW-0418">Kinase</keyword>
<keyword evidence="1" id="KW-0808">Transferase</keyword>
<comment type="caution">
    <text evidence="2">The sequence shown here is derived from an EMBL/GenBank/DDBJ whole genome shotgun (WGS) entry which is preliminary data.</text>
</comment>